<keyword evidence="7 9" id="KW-0411">Iron-sulfur</keyword>
<evidence type="ECO:0000256" key="9">
    <source>
        <dbReference type="RuleBase" id="RU364116"/>
    </source>
</evidence>
<dbReference type="InterPro" id="IPR010723">
    <property type="entry name" value="HemN_C"/>
</dbReference>
<evidence type="ECO:0000256" key="1">
    <source>
        <dbReference type="ARBA" id="ARBA00006100"/>
    </source>
</evidence>
<dbReference type="SFLD" id="SFLDF00562">
    <property type="entry name" value="HemN-like__clustered_with_heat"/>
    <property type="match status" value="1"/>
</dbReference>
<dbReference type="PROSITE" id="PS51918">
    <property type="entry name" value="RADICAL_SAM"/>
    <property type="match status" value="1"/>
</dbReference>
<evidence type="ECO:0000313" key="12">
    <source>
        <dbReference type="Proteomes" id="UP000249377"/>
    </source>
</evidence>
<dbReference type="Gene3D" id="3.20.20.70">
    <property type="entry name" value="Aldolase class I"/>
    <property type="match status" value="1"/>
</dbReference>
<evidence type="ECO:0000256" key="8">
    <source>
        <dbReference type="ARBA" id="ARBA00023186"/>
    </source>
</evidence>
<dbReference type="GO" id="GO:0051539">
    <property type="term" value="F:4 iron, 4 sulfur cluster binding"/>
    <property type="evidence" value="ECO:0007669"/>
    <property type="project" value="UniProtKB-UniRule"/>
</dbReference>
<comment type="subcellular location">
    <subcellularLocation>
        <location evidence="9">Cytoplasm</location>
    </subcellularLocation>
</comment>
<dbReference type="InterPro" id="IPR034505">
    <property type="entry name" value="Coproporphyrinogen-III_oxidase"/>
</dbReference>
<dbReference type="CDD" id="cd01335">
    <property type="entry name" value="Radical_SAM"/>
    <property type="match status" value="1"/>
</dbReference>
<evidence type="ECO:0000256" key="4">
    <source>
        <dbReference type="ARBA" id="ARBA00022691"/>
    </source>
</evidence>
<dbReference type="SMART" id="SM00729">
    <property type="entry name" value="Elp3"/>
    <property type="match status" value="1"/>
</dbReference>
<keyword evidence="8 9" id="KW-0143">Chaperone</keyword>
<dbReference type="InterPro" id="IPR058240">
    <property type="entry name" value="rSAM_sf"/>
</dbReference>
<keyword evidence="3 9" id="KW-0349">Heme</keyword>
<dbReference type="GO" id="GO:0006779">
    <property type="term" value="P:porphyrin-containing compound biosynthetic process"/>
    <property type="evidence" value="ECO:0007669"/>
    <property type="project" value="InterPro"/>
</dbReference>
<dbReference type="GO" id="GO:0046872">
    <property type="term" value="F:metal ion binding"/>
    <property type="evidence" value="ECO:0007669"/>
    <property type="project" value="UniProtKB-UniRule"/>
</dbReference>
<dbReference type="Proteomes" id="UP000249377">
    <property type="component" value="Unassembled WGS sequence"/>
</dbReference>
<dbReference type="AlphaFoldDB" id="A0A328UJK0"/>
<protein>
    <recommendedName>
        <fullName evidence="2 9">Heme chaperone HemW</fullName>
    </recommendedName>
</protein>
<keyword evidence="4 9" id="KW-0949">S-adenosyl-L-methionine</keyword>
<dbReference type="SFLD" id="SFLDG01065">
    <property type="entry name" value="anaerobic_coproporphyrinogen-I"/>
    <property type="match status" value="1"/>
</dbReference>
<name>A0A328UJK0_9FIRM</name>
<dbReference type="NCBIfam" id="TIGR00539">
    <property type="entry name" value="hemN_rel"/>
    <property type="match status" value="1"/>
</dbReference>
<keyword evidence="5 9" id="KW-0479">Metal-binding</keyword>
<feature type="domain" description="Radical SAM core" evidence="10">
    <location>
        <begin position="1"/>
        <end position="232"/>
    </location>
</feature>
<sequence>MCGQPGAGLYIHVPFCEKKCPYCDFYSLGFSEEQINVYTKCIIDKIYNDYSIREPGSVYFGGGTPSLLGAENLARILKAVRTCWGLSCAAEVTVEVNPGREWASFFEILSQHGVNRVSIGLQSAHTVELERLGRRHSVRQVAETVRAARRAGIGNLSLDLMLGIPEQTGTSLRESIAFCAGLDVQHVSAYLLKIEPGTVFDRQRKTLLLPDEETVCTLYETACEELERRGYRQYEISNFAHPGFESRHNLKYWRCEEYLGLGPSAHSFLNGRRFYFPRSLKGFLSGGMPVDDGPGGDAEEYVLLALRLAEGLQAADFRARYGGPLPAGLVRKAAVLARAGFCTVDETGVRLTRKGFLLSNEVIAGLLCAAGF</sequence>
<reference evidence="11 12" key="1">
    <citation type="submission" date="2018-06" db="EMBL/GenBank/DDBJ databases">
        <title>Noncontiguous genome sequence of Ruminococcaceae bacterium ASD2818.</title>
        <authorList>
            <person name="Chaplin A.V."/>
            <person name="Sokolova S.R."/>
            <person name="Kochetkova T.O."/>
            <person name="Goltsov A.Y."/>
            <person name="Trofimov D.Y."/>
            <person name="Efimov B.A."/>
        </authorList>
    </citation>
    <scope>NUCLEOTIDE SEQUENCE [LARGE SCALE GENOMIC DNA]</scope>
    <source>
        <strain evidence="11 12">ASD2818</strain>
    </source>
</reference>
<dbReference type="PANTHER" id="PTHR13932:SF5">
    <property type="entry name" value="RADICAL S-ADENOSYL METHIONINE DOMAIN-CONTAINING PROTEIN 1, MITOCHONDRIAL"/>
    <property type="match status" value="1"/>
</dbReference>
<dbReference type="EMBL" id="QLYR01000001">
    <property type="protein sequence ID" value="RAQ30852.1"/>
    <property type="molecule type" value="Genomic_DNA"/>
</dbReference>
<proteinExistence type="inferred from homology"/>
<dbReference type="PANTHER" id="PTHR13932">
    <property type="entry name" value="COPROPORPHYRINIGEN III OXIDASE"/>
    <property type="match status" value="1"/>
</dbReference>
<comment type="function">
    <text evidence="9">Probably acts as a heme chaperone, transferring heme to an unknown acceptor. Binds one molecule of heme per monomer, possibly covalently. Binds 1 [4Fe-4S] cluster. The cluster is coordinated with 3 cysteines and an exchangeable S-adenosyl-L-methionine.</text>
</comment>
<evidence type="ECO:0000259" key="10">
    <source>
        <dbReference type="PROSITE" id="PS51918"/>
    </source>
</evidence>
<evidence type="ECO:0000256" key="2">
    <source>
        <dbReference type="ARBA" id="ARBA00017228"/>
    </source>
</evidence>
<evidence type="ECO:0000256" key="5">
    <source>
        <dbReference type="ARBA" id="ARBA00022723"/>
    </source>
</evidence>
<evidence type="ECO:0000256" key="6">
    <source>
        <dbReference type="ARBA" id="ARBA00023004"/>
    </source>
</evidence>
<dbReference type="InterPro" id="IPR013785">
    <property type="entry name" value="Aldolase_TIM"/>
</dbReference>
<keyword evidence="9" id="KW-0004">4Fe-4S</keyword>
<keyword evidence="12" id="KW-1185">Reference proteome</keyword>
<evidence type="ECO:0000313" key="11">
    <source>
        <dbReference type="EMBL" id="RAQ30852.1"/>
    </source>
</evidence>
<dbReference type="SFLD" id="SFLDS00029">
    <property type="entry name" value="Radical_SAM"/>
    <property type="match status" value="1"/>
</dbReference>
<gene>
    <name evidence="11" type="ORF">DPQ25_04405</name>
</gene>
<dbReference type="GO" id="GO:0004109">
    <property type="term" value="F:coproporphyrinogen oxidase activity"/>
    <property type="evidence" value="ECO:0007669"/>
    <property type="project" value="InterPro"/>
</dbReference>
<keyword evidence="9" id="KW-0963">Cytoplasm</keyword>
<comment type="caution">
    <text evidence="11">The sequence shown here is derived from an EMBL/GenBank/DDBJ whole genome shotgun (WGS) entry which is preliminary data.</text>
</comment>
<keyword evidence="6 9" id="KW-0408">Iron</keyword>
<comment type="similarity">
    <text evidence="1">Belongs to the anaerobic coproporphyrinogen-III oxidase family. HemW subfamily.</text>
</comment>
<dbReference type="SFLD" id="SFLDF00288">
    <property type="entry name" value="HemN-like__clustered_with_nucl"/>
    <property type="match status" value="1"/>
</dbReference>
<dbReference type="Pfam" id="PF04055">
    <property type="entry name" value="Radical_SAM"/>
    <property type="match status" value="1"/>
</dbReference>
<dbReference type="InterPro" id="IPR004559">
    <property type="entry name" value="HemW-like"/>
</dbReference>
<evidence type="ECO:0000256" key="7">
    <source>
        <dbReference type="ARBA" id="ARBA00023014"/>
    </source>
</evidence>
<dbReference type="SUPFAM" id="SSF102114">
    <property type="entry name" value="Radical SAM enzymes"/>
    <property type="match status" value="1"/>
</dbReference>
<dbReference type="InterPro" id="IPR006638">
    <property type="entry name" value="Elp3/MiaA/NifB-like_rSAM"/>
</dbReference>
<dbReference type="InterPro" id="IPR007197">
    <property type="entry name" value="rSAM"/>
</dbReference>
<evidence type="ECO:0000256" key="3">
    <source>
        <dbReference type="ARBA" id="ARBA00022617"/>
    </source>
</evidence>
<dbReference type="GO" id="GO:0005737">
    <property type="term" value="C:cytoplasm"/>
    <property type="evidence" value="ECO:0007669"/>
    <property type="project" value="UniProtKB-SubCell"/>
</dbReference>
<accession>A0A328UJK0</accession>
<dbReference type="Pfam" id="PF06969">
    <property type="entry name" value="HemN_C"/>
    <property type="match status" value="1"/>
</dbReference>
<organism evidence="11 12">
    <name type="scientific">Hydrogeniiclostridium mannosilyticum</name>
    <dbReference type="NCBI Taxonomy" id="2764322"/>
    <lineage>
        <taxon>Bacteria</taxon>
        <taxon>Bacillati</taxon>
        <taxon>Bacillota</taxon>
        <taxon>Clostridia</taxon>
        <taxon>Eubacteriales</taxon>
        <taxon>Acutalibacteraceae</taxon>
        <taxon>Hydrogeniiclostridium</taxon>
    </lineage>
</organism>